<evidence type="ECO:0000256" key="1">
    <source>
        <dbReference type="SAM" id="MobiDB-lite"/>
    </source>
</evidence>
<feature type="compositionally biased region" description="Basic and acidic residues" evidence="1">
    <location>
        <begin position="92"/>
        <end position="109"/>
    </location>
</feature>
<organism evidence="2 3">
    <name type="scientific">Bifidobacterium vansinderenii</name>
    <dbReference type="NCBI Taxonomy" id="1984871"/>
    <lineage>
        <taxon>Bacteria</taxon>
        <taxon>Bacillati</taxon>
        <taxon>Actinomycetota</taxon>
        <taxon>Actinomycetes</taxon>
        <taxon>Bifidobacteriales</taxon>
        <taxon>Bifidobacteriaceae</taxon>
        <taxon>Bifidobacterium</taxon>
    </lineage>
</organism>
<dbReference type="RefSeq" id="WP_143248501.1">
    <property type="nucleotide sequence ID" value="NZ_NEWD01000004.1"/>
</dbReference>
<reference evidence="2 3" key="1">
    <citation type="submission" date="2017-05" db="EMBL/GenBank/DDBJ databases">
        <title>Bifidobacterium vansinderenii sp. nov.</title>
        <authorList>
            <person name="Lugli G.A."/>
            <person name="Duranti S."/>
            <person name="Mangifesta M."/>
        </authorList>
    </citation>
    <scope>NUCLEOTIDE SEQUENCE [LARGE SCALE GENOMIC DNA]</scope>
    <source>
        <strain evidence="2 3">Tam10B</strain>
    </source>
</reference>
<comment type="caution">
    <text evidence="2">The sequence shown here is derived from an EMBL/GenBank/DDBJ whole genome shotgun (WGS) entry which is preliminary data.</text>
</comment>
<keyword evidence="3" id="KW-1185">Reference proteome</keyword>
<feature type="region of interest" description="Disordered" evidence="1">
    <location>
        <begin position="86"/>
        <end position="109"/>
    </location>
</feature>
<dbReference type="AlphaFoldDB" id="A0A229W0N8"/>
<sequence>MIDSAGLSNREIDRITDGGLSYGRVRDIRKRTKAPVRLSEFFSLSELCGVDPIAQLKLIREEARRLDKVASAEDVESIADEIASNPEAFDLAADKESDKEAEREGGDGR</sequence>
<proteinExistence type="predicted"/>
<dbReference type="EMBL" id="NEWD01000004">
    <property type="protein sequence ID" value="OXN01443.1"/>
    <property type="molecule type" value="Genomic_DNA"/>
</dbReference>
<evidence type="ECO:0000313" key="3">
    <source>
        <dbReference type="Proteomes" id="UP000215433"/>
    </source>
</evidence>
<protein>
    <submittedName>
        <fullName evidence="2">Uncharacterized protein</fullName>
    </submittedName>
</protein>
<dbReference type="Proteomes" id="UP000215433">
    <property type="component" value="Unassembled WGS sequence"/>
</dbReference>
<gene>
    <name evidence="2" type="ORF">Tam10B_0446</name>
</gene>
<name>A0A229W0N8_9BIFI</name>
<accession>A0A229W0N8</accession>
<evidence type="ECO:0000313" key="2">
    <source>
        <dbReference type="EMBL" id="OXN01443.1"/>
    </source>
</evidence>